<evidence type="ECO:0000256" key="9">
    <source>
        <dbReference type="ARBA" id="ARBA00032554"/>
    </source>
</evidence>
<dbReference type="GO" id="GO:0005524">
    <property type="term" value="F:ATP binding"/>
    <property type="evidence" value="ECO:0007669"/>
    <property type="project" value="UniProtKB-UniRule"/>
</dbReference>
<evidence type="ECO:0000256" key="2">
    <source>
        <dbReference type="ARBA" id="ARBA00012052"/>
    </source>
</evidence>
<dbReference type="Proteomes" id="UP000547879">
    <property type="component" value="Unassembled WGS sequence"/>
</dbReference>
<evidence type="ECO:0000313" key="14">
    <source>
        <dbReference type="Proteomes" id="UP000547879"/>
    </source>
</evidence>
<name>A0A7W9Y5X6_9HYPH</name>
<dbReference type="NCBIfam" id="NF011202">
    <property type="entry name" value="PRK14608.1"/>
    <property type="match status" value="1"/>
</dbReference>
<dbReference type="SUPFAM" id="SSF55060">
    <property type="entry name" value="GHMP Kinase, C-terminal domain"/>
    <property type="match status" value="1"/>
</dbReference>
<dbReference type="PANTHER" id="PTHR43527:SF2">
    <property type="entry name" value="4-DIPHOSPHOCYTIDYL-2-C-METHYL-D-ERYTHRITOL KINASE, CHLOROPLASTIC"/>
    <property type="match status" value="1"/>
</dbReference>
<feature type="active site" evidence="10">
    <location>
        <position position="181"/>
    </location>
</feature>
<dbReference type="GO" id="GO:0016114">
    <property type="term" value="P:terpenoid biosynthetic process"/>
    <property type="evidence" value="ECO:0007669"/>
    <property type="project" value="UniProtKB-UniRule"/>
</dbReference>
<evidence type="ECO:0000256" key="8">
    <source>
        <dbReference type="ARBA" id="ARBA00023229"/>
    </source>
</evidence>
<evidence type="ECO:0000256" key="6">
    <source>
        <dbReference type="ARBA" id="ARBA00022777"/>
    </source>
</evidence>
<dbReference type="AlphaFoldDB" id="A0A7W9Y5X6"/>
<organism evidence="13 14">
    <name type="scientific">Rhizobium wenxiniae</name>
    <dbReference type="NCBI Taxonomy" id="1737357"/>
    <lineage>
        <taxon>Bacteria</taxon>
        <taxon>Pseudomonadati</taxon>
        <taxon>Pseudomonadota</taxon>
        <taxon>Alphaproteobacteria</taxon>
        <taxon>Hyphomicrobiales</taxon>
        <taxon>Rhizobiaceae</taxon>
        <taxon>Rhizobium/Agrobacterium group</taxon>
        <taxon>Rhizobium</taxon>
    </lineage>
</organism>
<comment type="pathway">
    <text evidence="10">Isoprenoid biosynthesis; isopentenyl diphosphate biosynthesis via DXP pathway; isopentenyl diphosphate from 1-deoxy-D-xylulose 5-phosphate: step 3/6.</text>
</comment>
<dbReference type="UniPathway" id="UPA00056">
    <property type="reaction ID" value="UER00094"/>
</dbReference>
<gene>
    <name evidence="10" type="primary">ispE</name>
    <name evidence="13" type="ORF">HNQ72_002402</name>
</gene>
<dbReference type="GO" id="GO:0019288">
    <property type="term" value="P:isopentenyl diphosphate biosynthetic process, methylerythritol 4-phosphate pathway"/>
    <property type="evidence" value="ECO:0007669"/>
    <property type="project" value="UniProtKB-UniRule"/>
</dbReference>
<dbReference type="NCBIfam" id="TIGR00154">
    <property type="entry name" value="ispE"/>
    <property type="match status" value="1"/>
</dbReference>
<dbReference type="HAMAP" id="MF_00061">
    <property type="entry name" value="IspE"/>
    <property type="match status" value="1"/>
</dbReference>
<dbReference type="InterPro" id="IPR036554">
    <property type="entry name" value="GHMP_kinase_C_sf"/>
</dbReference>
<keyword evidence="14" id="KW-1185">Reference proteome</keyword>
<protein>
    <recommendedName>
        <fullName evidence="3 10">4-diphosphocytidyl-2-C-methyl-D-erythritol kinase</fullName>
        <shortName evidence="10">CMK</shortName>
        <ecNumber evidence="2 10">2.7.1.148</ecNumber>
    </recommendedName>
    <alternativeName>
        <fullName evidence="9 10">4-(cytidine-5'-diphospho)-2-C-methyl-D-erythritol kinase</fullName>
    </alternativeName>
</protein>
<dbReference type="InterPro" id="IPR014721">
    <property type="entry name" value="Ribsml_uS5_D2-typ_fold_subgr"/>
</dbReference>
<feature type="active site" evidence="10">
    <location>
        <position position="36"/>
    </location>
</feature>
<evidence type="ECO:0000256" key="1">
    <source>
        <dbReference type="ARBA" id="ARBA00009684"/>
    </source>
</evidence>
<dbReference type="GO" id="GO:0050515">
    <property type="term" value="F:4-(cytidine 5'-diphospho)-2-C-methyl-D-erythritol kinase activity"/>
    <property type="evidence" value="ECO:0007669"/>
    <property type="project" value="UniProtKB-UniRule"/>
</dbReference>
<evidence type="ECO:0000256" key="10">
    <source>
        <dbReference type="HAMAP-Rule" id="MF_00061"/>
    </source>
</evidence>
<keyword evidence="8 10" id="KW-0414">Isoprene biosynthesis</keyword>
<dbReference type="InterPro" id="IPR013750">
    <property type="entry name" value="GHMP_kinase_C_dom"/>
</dbReference>
<keyword evidence="5 10" id="KW-0547">Nucleotide-binding</keyword>
<keyword evidence="6 10" id="KW-0418">Kinase</keyword>
<accession>A0A7W9Y5X6</accession>
<dbReference type="SUPFAM" id="SSF54211">
    <property type="entry name" value="Ribosomal protein S5 domain 2-like"/>
    <property type="match status" value="1"/>
</dbReference>
<evidence type="ECO:0000256" key="7">
    <source>
        <dbReference type="ARBA" id="ARBA00022840"/>
    </source>
</evidence>
<proteinExistence type="inferred from homology"/>
<comment type="caution">
    <text evidence="13">The sequence shown here is derived from an EMBL/GenBank/DDBJ whole genome shotgun (WGS) entry which is preliminary data.</text>
</comment>
<dbReference type="Gene3D" id="3.30.70.890">
    <property type="entry name" value="GHMP kinase, C-terminal domain"/>
    <property type="match status" value="1"/>
</dbReference>
<evidence type="ECO:0000259" key="12">
    <source>
        <dbReference type="Pfam" id="PF08544"/>
    </source>
</evidence>
<dbReference type="PIRSF" id="PIRSF010376">
    <property type="entry name" value="IspE"/>
    <property type="match status" value="1"/>
</dbReference>
<evidence type="ECO:0000256" key="4">
    <source>
        <dbReference type="ARBA" id="ARBA00022679"/>
    </source>
</evidence>
<comment type="catalytic activity">
    <reaction evidence="10">
        <text>4-CDP-2-C-methyl-D-erythritol + ATP = 4-CDP-2-C-methyl-D-erythritol 2-phosphate + ADP + H(+)</text>
        <dbReference type="Rhea" id="RHEA:18437"/>
        <dbReference type="ChEBI" id="CHEBI:15378"/>
        <dbReference type="ChEBI" id="CHEBI:30616"/>
        <dbReference type="ChEBI" id="CHEBI:57823"/>
        <dbReference type="ChEBI" id="CHEBI:57919"/>
        <dbReference type="ChEBI" id="CHEBI:456216"/>
        <dbReference type="EC" id="2.7.1.148"/>
    </reaction>
</comment>
<keyword evidence="7 10" id="KW-0067">ATP-binding</keyword>
<reference evidence="13 14" key="1">
    <citation type="submission" date="2020-08" db="EMBL/GenBank/DDBJ databases">
        <title>Genomic Encyclopedia of Type Strains, Phase IV (KMG-IV): sequencing the most valuable type-strain genomes for metagenomic binning, comparative biology and taxonomic classification.</title>
        <authorList>
            <person name="Goeker M."/>
        </authorList>
    </citation>
    <scope>NUCLEOTIDE SEQUENCE [LARGE SCALE GENOMIC DNA]</scope>
    <source>
        <strain evidence="13 14">DSM 100734</strain>
    </source>
</reference>
<dbReference type="EMBL" id="JACHEG010000002">
    <property type="protein sequence ID" value="MBB6162584.1"/>
    <property type="molecule type" value="Genomic_DNA"/>
</dbReference>
<keyword evidence="4 10" id="KW-0808">Transferase</keyword>
<feature type="binding site" evidence="10">
    <location>
        <begin position="139"/>
        <end position="149"/>
    </location>
    <ligand>
        <name>ATP</name>
        <dbReference type="ChEBI" id="CHEBI:30616"/>
    </ligand>
</feature>
<evidence type="ECO:0000256" key="5">
    <source>
        <dbReference type="ARBA" id="ARBA00022741"/>
    </source>
</evidence>
<dbReference type="PANTHER" id="PTHR43527">
    <property type="entry name" value="4-DIPHOSPHOCYTIDYL-2-C-METHYL-D-ERYTHRITOL KINASE, CHLOROPLASTIC"/>
    <property type="match status" value="1"/>
</dbReference>
<dbReference type="InterPro" id="IPR006204">
    <property type="entry name" value="GHMP_kinase_N_dom"/>
</dbReference>
<sequence length="326" mass="34701">MSLDMTSSEIKRPATDAGLFGFALTEFAITEFAPAKINLALHAVGRRADGYHLLDSLVTFAADTDDAREGAPAGDRLGFSLSEKDAFSISGRFGEGLSPDPDAVQQNLVLKARDILRTVLDAKGITAPPVTIHLQKNLPIASGIGGGSADAAATLRGLLRLWDAQISELELSALALSLGADVPMCLKSRPLAARGIGEDITMLDTMPSFAIVLGNPLRGVSTPDIFRRLTNRNNPAIPALTGDWQADLSALRNDLEPPARSLVSEISELSELMATEDAWLARMSGSGATYFGLFETTAKAVNAVNHLQSKRPDWYFTAARTIGAKQ</sequence>
<dbReference type="Pfam" id="PF08544">
    <property type="entry name" value="GHMP_kinases_C"/>
    <property type="match status" value="1"/>
</dbReference>
<dbReference type="InterPro" id="IPR020568">
    <property type="entry name" value="Ribosomal_Su5_D2-typ_SF"/>
</dbReference>
<dbReference type="Pfam" id="PF00288">
    <property type="entry name" value="GHMP_kinases_N"/>
    <property type="match status" value="1"/>
</dbReference>
<evidence type="ECO:0000259" key="11">
    <source>
        <dbReference type="Pfam" id="PF00288"/>
    </source>
</evidence>
<feature type="domain" description="GHMP kinase C-terminal" evidence="12">
    <location>
        <begin position="248"/>
        <end position="309"/>
    </location>
</feature>
<comment type="similarity">
    <text evidence="1 10">Belongs to the GHMP kinase family. IspE subfamily.</text>
</comment>
<dbReference type="Gene3D" id="3.30.230.10">
    <property type="match status" value="1"/>
</dbReference>
<dbReference type="InterPro" id="IPR004424">
    <property type="entry name" value="IspE"/>
</dbReference>
<evidence type="ECO:0000313" key="13">
    <source>
        <dbReference type="EMBL" id="MBB6162584.1"/>
    </source>
</evidence>
<comment type="function">
    <text evidence="10">Catalyzes the phosphorylation of the position 2 hydroxy group of 4-diphosphocytidyl-2C-methyl-D-erythritol.</text>
</comment>
<feature type="domain" description="GHMP kinase N-terminal" evidence="11">
    <location>
        <begin position="107"/>
        <end position="186"/>
    </location>
</feature>
<dbReference type="EC" id="2.7.1.148" evidence="2 10"/>
<dbReference type="RefSeq" id="WP_244654386.1">
    <property type="nucleotide sequence ID" value="NZ_BMHW01000002.1"/>
</dbReference>
<evidence type="ECO:0000256" key="3">
    <source>
        <dbReference type="ARBA" id="ARBA00017473"/>
    </source>
</evidence>